<dbReference type="InterPro" id="IPR009081">
    <property type="entry name" value="PP-bd_ACP"/>
</dbReference>
<dbReference type="InterPro" id="IPR036736">
    <property type="entry name" value="ACP-like_sf"/>
</dbReference>
<dbReference type="AlphaFoldDB" id="A0A848EKU1"/>
<dbReference type="SMART" id="SM00823">
    <property type="entry name" value="PKS_PP"/>
    <property type="match status" value="1"/>
</dbReference>
<name>A0A848EKU1_9PROT</name>
<keyword evidence="2" id="KW-0597">Phosphoprotein</keyword>
<evidence type="ECO:0000313" key="5">
    <source>
        <dbReference type="Proteomes" id="UP000548582"/>
    </source>
</evidence>
<dbReference type="RefSeq" id="WP_170056313.1">
    <property type="nucleotide sequence ID" value="NZ_JABBKX010000012.1"/>
</dbReference>
<dbReference type="EMBL" id="JABBKX010000012">
    <property type="protein sequence ID" value="NMJ44125.1"/>
    <property type="molecule type" value="Genomic_DNA"/>
</dbReference>
<proteinExistence type="predicted"/>
<evidence type="ECO:0000313" key="4">
    <source>
        <dbReference type="EMBL" id="NMJ44125.1"/>
    </source>
</evidence>
<reference evidence="4 5" key="1">
    <citation type="submission" date="2020-03" db="EMBL/GenBank/DDBJ databases">
        <authorList>
            <person name="Sun Q."/>
        </authorList>
    </citation>
    <scope>NUCLEOTIDE SEQUENCE [LARGE SCALE GENOMIC DNA]</scope>
    <source>
        <strain evidence="4 5">JC162</strain>
    </source>
</reference>
<protein>
    <submittedName>
        <fullName evidence="4">Acyl carrier protein</fullName>
    </submittedName>
</protein>
<organism evidence="4 5">
    <name type="scientific">Neoroseomonas marina</name>
    <dbReference type="NCBI Taxonomy" id="1232220"/>
    <lineage>
        <taxon>Bacteria</taxon>
        <taxon>Pseudomonadati</taxon>
        <taxon>Pseudomonadota</taxon>
        <taxon>Alphaproteobacteria</taxon>
        <taxon>Acetobacterales</taxon>
        <taxon>Acetobacteraceae</taxon>
        <taxon>Neoroseomonas</taxon>
    </lineage>
</organism>
<dbReference type="PROSITE" id="PS50075">
    <property type="entry name" value="CARRIER"/>
    <property type="match status" value="1"/>
</dbReference>
<comment type="caution">
    <text evidence="4">The sequence shown here is derived from an EMBL/GenBank/DDBJ whole genome shotgun (WGS) entry which is preliminary data.</text>
</comment>
<feature type="domain" description="Carrier" evidence="3">
    <location>
        <begin position="7"/>
        <end position="88"/>
    </location>
</feature>
<evidence type="ECO:0000256" key="1">
    <source>
        <dbReference type="ARBA" id="ARBA00022450"/>
    </source>
</evidence>
<dbReference type="Gene3D" id="1.10.1200.10">
    <property type="entry name" value="ACP-like"/>
    <property type="match status" value="1"/>
</dbReference>
<keyword evidence="5" id="KW-1185">Reference proteome</keyword>
<accession>A0A848EKU1</accession>
<evidence type="ECO:0000256" key="2">
    <source>
        <dbReference type="ARBA" id="ARBA00022553"/>
    </source>
</evidence>
<dbReference type="Pfam" id="PF00550">
    <property type="entry name" value="PP-binding"/>
    <property type="match status" value="1"/>
</dbReference>
<evidence type="ECO:0000259" key="3">
    <source>
        <dbReference type="PROSITE" id="PS50075"/>
    </source>
</evidence>
<gene>
    <name evidence="4" type="ORF">GWK16_22955</name>
</gene>
<dbReference type="InterPro" id="IPR020806">
    <property type="entry name" value="PKS_PP-bd"/>
</dbReference>
<keyword evidence="1" id="KW-0596">Phosphopantetheine</keyword>
<dbReference type="SUPFAM" id="SSF47336">
    <property type="entry name" value="ACP-like"/>
    <property type="match status" value="1"/>
</dbReference>
<dbReference type="Proteomes" id="UP000548582">
    <property type="component" value="Unassembled WGS sequence"/>
</dbReference>
<dbReference type="GO" id="GO:0031177">
    <property type="term" value="F:phosphopantetheine binding"/>
    <property type="evidence" value="ECO:0007669"/>
    <property type="project" value="InterPro"/>
</dbReference>
<sequence length="88" mass="9479">MSRDPAAMRALVVRAVLANPVTLFPDEATRARLEDPAADCAFEELGFDSLARMEFCIWMQLEAGIEIAEAALLDHPSVAALAAHLAGR</sequence>